<keyword evidence="3" id="KW-1185">Reference proteome</keyword>
<feature type="region of interest" description="Disordered" evidence="1">
    <location>
        <begin position="105"/>
        <end position="250"/>
    </location>
</feature>
<dbReference type="PANTHER" id="PTHR40635:SF1">
    <property type="match status" value="1"/>
</dbReference>
<comment type="caution">
    <text evidence="2">The sequence shown here is derived from an EMBL/GenBank/DDBJ whole genome shotgun (WGS) entry which is preliminary data.</text>
</comment>
<accession>A0AAD4QH75</accession>
<dbReference type="PANTHER" id="PTHR40635">
    <property type="match status" value="1"/>
</dbReference>
<gene>
    <name evidence="2" type="ORF">EDB92DRAFT_1790488</name>
</gene>
<proteinExistence type="predicted"/>
<evidence type="ECO:0000313" key="2">
    <source>
        <dbReference type="EMBL" id="KAH8999239.1"/>
    </source>
</evidence>
<dbReference type="AlphaFoldDB" id="A0AAD4QH75"/>
<reference evidence="2" key="1">
    <citation type="submission" date="2022-01" db="EMBL/GenBank/DDBJ databases">
        <title>Comparative genomics reveals a dynamic genome evolution in the ectomycorrhizal milk-cap (Lactarius) mushrooms.</title>
        <authorList>
            <consortium name="DOE Joint Genome Institute"/>
            <person name="Lebreton A."/>
            <person name="Tang N."/>
            <person name="Kuo A."/>
            <person name="LaButti K."/>
            <person name="Drula E."/>
            <person name="Barry K."/>
            <person name="Clum A."/>
            <person name="Lipzen A."/>
            <person name="Mousain D."/>
            <person name="Ng V."/>
            <person name="Wang R."/>
            <person name="Wang X."/>
            <person name="Dai Y."/>
            <person name="Henrissat B."/>
            <person name="Grigoriev I.V."/>
            <person name="Guerin-Laguette A."/>
            <person name="Yu F."/>
            <person name="Martin F.M."/>
        </authorList>
    </citation>
    <scope>NUCLEOTIDE SEQUENCE</scope>
    <source>
        <strain evidence="2">QP</strain>
    </source>
</reference>
<feature type="compositionally biased region" description="Polar residues" evidence="1">
    <location>
        <begin position="221"/>
        <end position="230"/>
    </location>
</feature>
<dbReference type="Proteomes" id="UP001201163">
    <property type="component" value="Unassembled WGS sequence"/>
</dbReference>
<dbReference type="EMBL" id="JAKELL010000004">
    <property type="protein sequence ID" value="KAH8999239.1"/>
    <property type="molecule type" value="Genomic_DNA"/>
</dbReference>
<sequence>MPFLPRNSYYLRISSSSVLPFYVYLDNEHVDWMSDRVLNKVVTDLRPKIIPKLRAESDAYMGPGPAPANAKKGTVDVHRGDTYQFAYFLRETEPHSVLIKTRNFVLDTAPPPPPSSKASKSQADEQKKRLSIRKRHGAPSSRTKKRANRRGKAARKNNEGDDLDYSPSESESSDDVLQVDGDGDTEMAEGSDGGAAKRTRGANEATTDSIDVKVEEDEQGLAQTATVQKSSRVEDAGTSNEVQDDDEQKPKLALELKYRSFSNFKRCLCVVVEPWPPLRRDARAPSLAPSAATGQSSRVPTQSESRGQRGKTPLFLPDLDDERATPGPSRSRTLPPVPLFDDPQVDRDIEETEDWDDSAAIMQFSQLLNTTGRVTGAIEEDDEFDGAVLFADADEAKEL</sequence>
<feature type="compositionally biased region" description="Polar residues" evidence="1">
    <location>
        <begin position="292"/>
        <end position="305"/>
    </location>
</feature>
<evidence type="ECO:0000313" key="3">
    <source>
        <dbReference type="Proteomes" id="UP001201163"/>
    </source>
</evidence>
<name>A0AAD4QH75_9AGAM</name>
<organism evidence="2 3">
    <name type="scientific">Lactarius akahatsu</name>
    <dbReference type="NCBI Taxonomy" id="416441"/>
    <lineage>
        <taxon>Eukaryota</taxon>
        <taxon>Fungi</taxon>
        <taxon>Dikarya</taxon>
        <taxon>Basidiomycota</taxon>
        <taxon>Agaricomycotina</taxon>
        <taxon>Agaricomycetes</taxon>
        <taxon>Russulales</taxon>
        <taxon>Russulaceae</taxon>
        <taxon>Lactarius</taxon>
    </lineage>
</organism>
<protein>
    <submittedName>
        <fullName evidence="2">Uncharacterized protein</fullName>
    </submittedName>
</protein>
<evidence type="ECO:0000256" key="1">
    <source>
        <dbReference type="SAM" id="MobiDB-lite"/>
    </source>
</evidence>
<feature type="region of interest" description="Disordered" evidence="1">
    <location>
        <begin position="282"/>
        <end position="344"/>
    </location>
</feature>
<feature type="compositionally biased region" description="Basic residues" evidence="1">
    <location>
        <begin position="129"/>
        <end position="155"/>
    </location>
</feature>